<dbReference type="PROSITE" id="PS51186">
    <property type="entry name" value="GNAT"/>
    <property type="match status" value="1"/>
</dbReference>
<sequence>MSFKDNKEYGKIRVKDITLSPATLKDAFIMSRLYLRAFEHDPNRAIPFPRCVGMSGETYIRAAQMNKAKDLSMDIVSTDIVLKAMVQFENEDRKLLEALAGFAHWTSPDGPRKRTIWEWILSTIVFPICNFFSPIGDTPAETKRQIKELFQNQLNATFGPGGKAYNRRYWHLRTICVDPDWQGFGIGNKLLKWSFDKAAESDSVVYLETSPMGLNFYLAKGFQITTSLPAIEINGIHFSAPGMIWMPTLPQEK</sequence>
<evidence type="ECO:0000259" key="1">
    <source>
        <dbReference type="PROSITE" id="PS51186"/>
    </source>
</evidence>
<dbReference type="Pfam" id="PF13508">
    <property type="entry name" value="Acetyltransf_7"/>
    <property type="match status" value="1"/>
</dbReference>
<dbReference type="Gene3D" id="3.40.630.30">
    <property type="match status" value="1"/>
</dbReference>
<evidence type="ECO:0000313" key="2">
    <source>
        <dbReference type="EMBL" id="GJJ09933.1"/>
    </source>
</evidence>
<dbReference type="InterPro" id="IPR016181">
    <property type="entry name" value="Acyl_CoA_acyltransferase"/>
</dbReference>
<organism evidence="2 3">
    <name type="scientific">Clathrus columnatus</name>
    <dbReference type="NCBI Taxonomy" id="1419009"/>
    <lineage>
        <taxon>Eukaryota</taxon>
        <taxon>Fungi</taxon>
        <taxon>Dikarya</taxon>
        <taxon>Basidiomycota</taxon>
        <taxon>Agaricomycotina</taxon>
        <taxon>Agaricomycetes</taxon>
        <taxon>Phallomycetidae</taxon>
        <taxon>Phallales</taxon>
        <taxon>Clathraceae</taxon>
        <taxon>Clathrus</taxon>
    </lineage>
</organism>
<gene>
    <name evidence="2" type="ORF">Clacol_004157</name>
</gene>
<dbReference type="Proteomes" id="UP001050691">
    <property type="component" value="Unassembled WGS sequence"/>
</dbReference>
<dbReference type="InterPro" id="IPR052523">
    <property type="entry name" value="Trichothecene_AcTrans"/>
</dbReference>
<reference evidence="2" key="1">
    <citation type="submission" date="2021-10" db="EMBL/GenBank/DDBJ databases">
        <title>De novo Genome Assembly of Clathrus columnatus (Basidiomycota, Fungi) Using Illumina and Nanopore Sequence Data.</title>
        <authorList>
            <person name="Ogiso-Tanaka E."/>
            <person name="Itagaki H."/>
            <person name="Hosoya T."/>
            <person name="Hosaka K."/>
        </authorList>
    </citation>
    <scope>NUCLEOTIDE SEQUENCE</scope>
    <source>
        <strain evidence="2">MO-923</strain>
    </source>
</reference>
<dbReference type="InterPro" id="IPR000182">
    <property type="entry name" value="GNAT_dom"/>
</dbReference>
<dbReference type="GO" id="GO:0016747">
    <property type="term" value="F:acyltransferase activity, transferring groups other than amino-acyl groups"/>
    <property type="evidence" value="ECO:0007669"/>
    <property type="project" value="InterPro"/>
</dbReference>
<evidence type="ECO:0000313" key="3">
    <source>
        <dbReference type="Proteomes" id="UP001050691"/>
    </source>
</evidence>
<keyword evidence="3" id="KW-1185">Reference proteome</keyword>
<comment type="caution">
    <text evidence="2">The sequence shown here is derived from an EMBL/GenBank/DDBJ whole genome shotgun (WGS) entry which is preliminary data.</text>
</comment>
<dbReference type="PANTHER" id="PTHR42791">
    <property type="entry name" value="GNAT FAMILY ACETYLTRANSFERASE"/>
    <property type="match status" value="1"/>
</dbReference>
<dbReference type="SUPFAM" id="SSF55729">
    <property type="entry name" value="Acyl-CoA N-acyltransferases (Nat)"/>
    <property type="match status" value="1"/>
</dbReference>
<dbReference type="EMBL" id="BPWL01000004">
    <property type="protein sequence ID" value="GJJ09933.1"/>
    <property type="molecule type" value="Genomic_DNA"/>
</dbReference>
<accession>A0AAV5A900</accession>
<name>A0AAV5A900_9AGAM</name>
<dbReference type="AlphaFoldDB" id="A0AAV5A900"/>
<protein>
    <recommendedName>
        <fullName evidence="1">N-acetyltransferase domain-containing protein</fullName>
    </recommendedName>
</protein>
<dbReference type="CDD" id="cd04301">
    <property type="entry name" value="NAT_SF"/>
    <property type="match status" value="1"/>
</dbReference>
<dbReference type="PANTHER" id="PTHR42791:SF2">
    <property type="entry name" value="N-ACETYLTRANSFERASE DOMAIN-CONTAINING PROTEIN"/>
    <property type="match status" value="1"/>
</dbReference>
<proteinExistence type="predicted"/>
<feature type="domain" description="N-acetyltransferase" evidence="1">
    <location>
        <begin position="86"/>
        <end position="251"/>
    </location>
</feature>